<sequence>MPPRNKVFDLPQEVREQLNERLVSSGFQGYEALAGWLSERGYNVSKSSVHRYGQDLQEEFEEAMGDVRKTTELARAMASEGEDESGHLIDATARIVQDQLLRISIAMRKAEHEPDVAAKHLSSVTKALADIGRVSLSQKKWAKELRVEVAKEAAEKAETAGRAQGLSNAGVAALRAAILEGMS</sequence>
<proteinExistence type="predicted"/>
<organism evidence="1">
    <name type="scientific">marine sediment metagenome</name>
    <dbReference type="NCBI Taxonomy" id="412755"/>
    <lineage>
        <taxon>unclassified sequences</taxon>
        <taxon>metagenomes</taxon>
        <taxon>ecological metagenomes</taxon>
    </lineage>
</organism>
<dbReference type="AlphaFoldDB" id="A0A0F9Y1V6"/>
<dbReference type="InterPro" id="IPR021874">
    <property type="entry name" value="Phage_Mu_Gp27"/>
</dbReference>
<dbReference type="EMBL" id="LAZR01000018">
    <property type="protein sequence ID" value="KKO05827.1"/>
    <property type="molecule type" value="Genomic_DNA"/>
</dbReference>
<evidence type="ECO:0000313" key="1">
    <source>
        <dbReference type="EMBL" id="KKO05827.1"/>
    </source>
</evidence>
<dbReference type="Pfam" id="PF11985">
    <property type="entry name" value="Phage_Mu_Gp27"/>
    <property type="match status" value="1"/>
</dbReference>
<comment type="caution">
    <text evidence="1">The sequence shown here is derived from an EMBL/GenBank/DDBJ whole genome shotgun (WGS) entry which is preliminary data.</text>
</comment>
<gene>
    <name evidence="1" type="ORF">LCGC14_0074680</name>
</gene>
<protein>
    <submittedName>
        <fullName evidence="1">Uncharacterized protein</fullName>
    </submittedName>
</protein>
<accession>A0A0F9Y1V6</accession>
<reference evidence="1" key="1">
    <citation type="journal article" date="2015" name="Nature">
        <title>Complex archaea that bridge the gap between prokaryotes and eukaryotes.</title>
        <authorList>
            <person name="Spang A."/>
            <person name="Saw J.H."/>
            <person name="Jorgensen S.L."/>
            <person name="Zaremba-Niedzwiedzka K."/>
            <person name="Martijn J."/>
            <person name="Lind A.E."/>
            <person name="van Eijk R."/>
            <person name="Schleper C."/>
            <person name="Guy L."/>
            <person name="Ettema T.J."/>
        </authorList>
    </citation>
    <scope>NUCLEOTIDE SEQUENCE</scope>
</reference>
<name>A0A0F9Y1V6_9ZZZZ</name>